<dbReference type="EMBL" id="JARIHO010000033">
    <property type="protein sequence ID" value="KAJ7334007.1"/>
    <property type="molecule type" value="Genomic_DNA"/>
</dbReference>
<dbReference type="AlphaFoldDB" id="A0AAD6ZPV1"/>
<feature type="transmembrane region" description="Helical" evidence="1">
    <location>
        <begin position="462"/>
        <end position="481"/>
    </location>
</feature>
<feature type="transmembrane region" description="Helical" evidence="1">
    <location>
        <begin position="432"/>
        <end position="450"/>
    </location>
</feature>
<sequence>MAGRNGTPSYELLLIPEPLSPSARIQSFNFNGGEEIVVPVDYEEFTSITLVARDSSGDASVLRPFTVGEGSSNSCLPLPWNQPVFQFYLSTSAPTAGIPVRIWWDAQNTFGDPSFFGFIPAPADDALPDLFDLFQGHSRAGVYFDLLMRNITDIPGQGRGYDWIPSTEPDSDVVLVGSDSRGVAAGMVLKTHVQSGAHICVFPMNGQYQLIQRIILYIVLLVAMLMRNQSAVLTVIIGVAMTCVSTTAFHAMGLTRSGTFDLDVLGVFQILGATCCSVTALVVSLRENANMQSLNLPDGAAPHLSRRPTIFFLVTGGTFDRAAPGLGKMKSPKQRAILALFSLWALTTFIGLVCAVDILQLFPAHGYVPACSPSNITVTTTTLTLPVDPVLCATYCATVSSLFRTPGVAIMRPAADIAHIRKYALAMSAVGIPLYVLMFCWVLAVLFRGVNTRYVNGVSRAMLGLGMLACLAAVVSGEILLNGKWLPAGEAPRAVGQWAPIVSVVLAILWKCLLKGLCYLFGRSSAQGFADL</sequence>
<evidence type="ECO:0000313" key="2">
    <source>
        <dbReference type="EMBL" id="KAJ7334007.1"/>
    </source>
</evidence>
<evidence type="ECO:0000256" key="1">
    <source>
        <dbReference type="SAM" id="Phobius"/>
    </source>
</evidence>
<feature type="transmembrane region" description="Helical" evidence="1">
    <location>
        <begin position="501"/>
        <end position="522"/>
    </location>
</feature>
<feature type="transmembrane region" description="Helical" evidence="1">
    <location>
        <begin position="233"/>
        <end position="252"/>
    </location>
</feature>
<feature type="transmembrane region" description="Helical" evidence="1">
    <location>
        <begin position="264"/>
        <end position="285"/>
    </location>
</feature>
<keyword evidence="3" id="KW-1185">Reference proteome</keyword>
<accession>A0AAD6ZPV1</accession>
<feature type="transmembrane region" description="Helical" evidence="1">
    <location>
        <begin position="210"/>
        <end position="226"/>
    </location>
</feature>
<comment type="caution">
    <text evidence="2">The sequence shown here is derived from an EMBL/GenBank/DDBJ whole genome shotgun (WGS) entry which is preliminary data.</text>
</comment>
<evidence type="ECO:0000313" key="3">
    <source>
        <dbReference type="Proteomes" id="UP001218218"/>
    </source>
</evidence>
<reference evidence="2" key="1">
    <citation type="submission" date="2023-03" db="EMBL/GenBank/DDBJ databases">
        <title>Massive genome expansion in bonnet fungi (Mycena s.s.) driven by repeated elements and novel gene families across ecological guilds.</title>
        <authorList>
            <consortium name="Lawrence Berkeley National Laboratory"/>
            <person name="Harder C.B."/>
            <person name="Miyauchi S."/>
            <person name="Viragh M."/>
            <person name="Kuo A."/>
            <person name="Thoen E."/>
            <person name="Andreopoulos B."/>
            <person name="Lu D."/>
            <person name="Skrede I."/>
            <person name="Drula E."/>
            <person name="Henrissat B."/>
            <person name="Morin E."/>
            <person name="Kohler A."/>
            <person name="Barry K."/>
            <person name="LaButti K."/>
            <person name="Morin E."/>
            <person name="Salamov A."/>
            <person name="Lipzen A."/>
            <person name="Mereny Z."/>
            <person name="Hegedus B."/>
            <person name="Baldrian P."/>
            <person name="Stursova M."/>
            <person name="Weitz H."/>
            <person name="Taylor A."/>
            <person name="Grigoriev I.V."/>
            <person name="Nagy L.G."/>
            <person name="Martin F."/>
            <person name="Kauserud H."/>
        </authorList>
    </citation>
    <scope>NUCLEOTIDE SEQUENCE</scope>
    <source>
        <strain evidence="2">CBHHK002</strain>
    </source>
</reference>
<feature type="transmembrane region" description="Helical" evidence="1">
    <location>
        <begin position="336"/>
        <end position="359"/>
    </location>
</feature>
<keyword evidence="1" id="KW-1133">Transmembrane helix</keyword>
<keyword evidence="1" id="KW-0812">Transmembrane</keyword>
<protein>
    <submittedName>
        <fullName evidence="2">Uncharacterized protein</fullName>
    </submittedName>
</protein>
<keyword evidence="1" id="KW-0472">Membrane</keyword>
<organism evidence="2 3">
    <name type="scientific">Mycena albidolilacea</name>
    <dbReference type="NCBI Taxonomy" id="1033008"/>
    <lineage>
        <taxon>Eukaryota</taxon>
        <taxon>Fungi</taxon>
        <taxon>Dikarya</taxon>
        <taxon>Basidiomycota</taxon>
        <taxon>Agaricomycotina</taxon>
        <taxon>Agaricomycetes</taxon>
        <taxon>Agaricomycetidae</taxon>
        <taxon>Agaricales</taxon>
        <taxon>Marasmiineae</taxon>
        <taxon>Mycenaceae</taxon>
        <taxon>Mycena</taxon>
    </lineage>
</organism>
<gene>
    <name evidence="2" type="ORF">DFH08DRAFT_1083490</name>
</gene>
<proteinExistence type="predicted"/>
<name>A0AAD6ZPV1_9AGAR</name>
<dbReference type="Proteomes" id="UP001218218">
    <property type="component" value="Unassembled WGS sequence"/>
</dbReference>